<evidence type="ECO:0000259" key="1">
    <source>
        <dbReference type="PROSITE" id="PS51819"/>
    </source>
</evidence>
<evidence type="ECO:0000313" key="2">
    <source>
        <dbReference type="EMBL" id="MQY21493.1"/>
    </source>
</evidence>
<sequence length="160" mass="17970">MVTVSANPLQAEDFYHTGIVVPDLEAAKVRMGELAGYRWTKTLVNEVPVRIGDEDRTLEMRYVYSLDAPRIELVQEVPGTLWEATPRLATHHLGYFCDDLAATSKLLEEAGFEREVCAVIDGVAPSIFAFHVSPDGVRIEIVDRTRIPDLAVYLRERTPE</sequence>
<keyword evidence="3" id="KW-1185">Reference proteome</keyword>
<gene>
    <name evidence="2" type="ORF">NRB20_46040</name>
</gene>
<dbReference type="Gene3D" id="3.10.180.10">
    <property type="entry name" value="2,3-Dihydroxybiphenyl 1,2-Dioxygenase, domain 1"/>
    <property type="match status" value="1"/>
</dbReference>
<comment type="caution">
    <text evidence="2">The sequence shown here is derived from an EMBL/GenBank/DDBJ whole genome shotgun (WGS) entry which is preliminary data.</text>
</comment>
<dbReference type="InterPro" id="IPR037523">
    <property type="entry name" value="VOC_core"/>
</dbReference>
<name>A0A7K0D6W7_9NOCA</name>
<dbReference type="PROSITE" id="PS51819">
    <property type="entry name" value="VOC"/>
    <property type="match status" value="1"/>
</dbReference>
<protein>
    <recommendedName>
        <fullName evidence="1">VOC domain-containing protein</fullName>
    </recommendedName>
</protein>
<evidence type="ECO:0000313" key="3">
    <source>
        <dbReference type="Proteomes" id="UP000438448"/>
    </source>
</evidence>
<dbReference type="EMBL" id="WEGK01000010">
    <property type="protein sequence ID" value="MQY21493.1"/>
    <property type="molecule type" value="Genomic_DNA"/>
</dbReference>
<accession>A0A7K0D6W7</accession>
<dbReference type="Pfam" id="PF13669">
    <property type="entry name" value="Glyoxalase_4"/>
    <property type="match status" value="1"/>
</dbReference>
<dbReference type="OrthoDB" id="5185674at2"/>
<dbReference type="SUPFAM" id="SSF54593">
    <property type="entry name" value="Glyoxalase/Bleomycin resistance protein/Dihydroxybiphenyl dioxygenase"/>
    <property type="match status" value="1"/>
</dbReference>
<dbReference type="InterPro" id="IPR029068">
    <property type="entry name" value="Glyas_Bleomycin-R_OHBP_Dase"/>
</dbReference>
<dbReference type="Proteomes" id="UP000438448">
    <property type="component" value="Unassembled WGS sequence"/>
</dbReference>
<proteinExistence type="predicted"/>
<organism evidence="2 3">
    <name type="scientific">Nocardia macrotermitis</name>
    <dbReference type="NCBI Taxonomy" id="2585198"/>
    <lineage>
        <taxon>Bacteria</taxon>
        <taxon>Bacillati</taxon>
        <taxon>Actinomycetota</taxon>
        <taxon>Actinomycetes</taxon>
        <taxon>Mycobacteriales</taxon>
        <taxon>Nocardiaceae</taxon>
        <taxon>Nocardia</taxon>
    </lineage>
</organism>
<feature type="domain" description="VOC" evidence="1">
    <location>
        <begin position="13"/>
        <end position="144"/>
    </location>
</feature>
<reference evidence="2 3" key="1">
    <citation type="submission" date="2019-10" db="EMBL/GenBank/DDBJ databases">
        <title>Nocardia macrotermitis sp. nov. and Nocardia aurantia sp. nov., isolated from the gut of fungus growing-termite Macrotermes natalensis.</title>
        <authorList>
            <person name="Benndorf R."/>
            <person name="Schwitalla J."/>
            <person name="Martin K."/>
            <person name="De Beer W."/>
            <person name="Kaster A.-K."/>
            <person name="Vollmers J."/>
            <person name="Poulsen M."/>
            <person name="Beemelmanns C."/>
        </authorList>
    </citation>
    <scope>NUCLEOTIDE SEQUENCE [LARGE SCALE GENOMIC DNA]</scope>
    <source>
        <strain evidence="2 3">RB20</strain>
    </source>
</reference>
<dbReference type="AlphaFoldDB" id="A0A7K0D6W7"/>